<dbReference type="Proteomes" id="UP000319976">
    <property type="component" value="Chromosome"/>
</dbReference>
<dbReference type="Gene3D" id="1.10.600.10">
    <property type="entry name" value="Farnesyl Diphosphate Synthase"/>
    <property type="match status" value="1"/>
</dbReference>
<dbReference type="GO" id="GO:0016114">
    <property type="term" value="P:terpenoid biosynthetic process"/>
    <property type="evidence" value="ECO:0007669"/>
    <property type="project" value="UniProtKB-ARBA"/>
</dbReference>
<dbReference type="InterPro" id="IPR002060">
    <property type="entry name" value="Squ/phyt_synthse"/>
</dbReference>
<dbReference type="EMBL" id="CP036316">
    <property type="protein sequence ID" value="QDT66153.1"/>
    <property type="molecule type" value="Genomic_DNA"/>
</dbReference>
<dbReference type="Pfam" id="PF00494">
    <property type="entry name" value="SQS_PSY"/>
    <property type="match status" value="1"/>
</dbReference>
<proteinExistence type="predicted"/>
<dbReference type="SFLD" id="SFLDG01212">
    <property type="entry name" value="Phytoene_synthase_like"/>
    <property type="match status" value="1"/>
</dbReference>
<sequence length="324" mass="38317">MNRWIASPEFQPHLDQWGPESTAAPPSKELARKYCRKLALGHYENFPVASLLLPRRLRQHFYNVYAYCRWADDLGDEVEGTEASLELLDWWESELDECYSGRAGHPVFVALGETIRQFDLPRQPFADLISAFRQDQSVVEYDTFEQLLDYCRRSADPVGRIVLRLWEADAEENLQWSDSICTGLQLTNFWQDVARDFEMGRVYLPREDRERFEYSTEMLEEREMNSQFAELMKFEVERTREYLEAGWPLADRVGGRYGIEVEMFIRGGLGILRKVEEQEFRVWEHRPTLRKWDVCSMLWKTLGNRLKRPTWRTTTQHGSLTPPQ</sequence>
<dbReference type="KEGG" id="chya:V22_34180"/>
<evidence type="ECO:0000313" key="1">
    <source>
        <dbReference type="EMBL" id="QDT66153.1"/>
    </source>
</evidence>
<dbReference type="OrthoDB" id="9787280at2"/>
<dbReference type="InterPro" id="IPR044843">
    <property type="entry name" value="Trans_IPPS_bact-type"/>
</dbReference>
<dbReference type="InterPro" id="IPR008949">
    <property type="entry name" value="Isoprenoid_synthase_dom_sf"/>
</dbReference>
<protein>
    <submittedName>
        <fullName evidence="1">All-trans-phytoene synthase</fullName>
    </submittedName>
</protein>
<accession>A0A517TCQ1</accession>
<gene>
    <name evidence="1" type="primary">crtB_2</name>
    <name evidence="1" type="ORF">V22_34180</name>
</gene>
<dbReference type="RefSeq" id="WP_145265019.1">
    <property type="nucleotide sequence ID" value="NZ_CP036316.1"/>
</dbReference>
<dbReference type="GO" id="GO:0051996">
    <property type="term" value="F:squalene synthase [NAD(P)H] activity"/>
    <property type="evidence" value="ECO:0007669"/>
    <property type="project" value="InterPro"/>
</dbReference>
<name>A0A517TCQ1_9PLAN</name>
<evidence type="ECO:0000313" key="2">
    <source>
        <dbReference type="Proteomes" id="UP000319976"/>
    </source>
</evidence>
<dbReference type="PANTHER" id="PTHR31480">
    <property type="entry name" value="BIFUNCTIONAL LYCOPENE CYCLASE/PHYTOENE SYNTHASE"/>
    <property type="match status" value="1"/>
</dbReference>
<dbReference type="GO" id="GO:0004311">
    <property type="term" value="F:geranylgeranyl diphosphate synthase activity"/>
    <property type="evidence" value="ECO:0007669"/>
    <property type="project" value="InterPro"/>
</dbReference>
<dbReference type="InterPro" id="IPR033904">
    <property type="entry name" value="Trans_IPPS_HH"/>
</dbReference>
<reference evidence="1 2" key="1">
    <citation type="submission" date="2019-02" db="EMBL/GenBank/DDBJ databases">
        <title>Deep-cultivation of Planctomycetes and their phenomic and genomic characterization uncovers novel biology.</title>
        <authorList>
            <person name="Wiegand S."/>
            <person name="Jogler M."/>
            <person name="Boedeker C."/>
            <person name="Pinto D."/>
            <person name="Vollmers J."/>
            <person name="Rivas-Marin E."/>
            <person name="Kohn T."/>
            <person name="Peeters S.H."/>
            <person name="Heuer A."/>
            <person name="Rast P."/>
            <person name="Oberbeckmann S."/>
            <person name="Bunk B."/>
            <person name="Jeske O."/>
            <person name="Meyerdierks A."/>
            <person name="Storesund J.E."/>
            <person name="Kallscheuer N."/>
            <person name="Luecker S."/>
            <person name="Lage O.M."/>
            <person name="Pohl T."/>
            <person name="Merkel B.J."/>
            <person name="Hornburger P."/>
            <person name="Mueller R.-W."/>
            <person name="Bruemmer F."/>
            <person name="Labrenz M."/>
            <person name="Spormann A.M."/>
            <person name="Op den Camp H."/>
            <person name="Overmann J."/>
            <person name="Amann R."/>
            <person name="Jetten M.S.M."/>
            <person name="Mascher T."/>
            <person name="Medema M.H."/>
            <person name="Devos D.P."/>
            <person name="Kaster A.-K."/>
            <person name="Ovreas L."/>
            <person name="Rohde M."/>
            <person name="Galperin M.Y."/>
            <person name="Jogler C."/>
        </authorList>
    </citation>
    <scope>NUCLEOTIDE SEQUENCE [LARGE SCALE GENOMIC DNA]</scope>
    <source>
        <strain evidence="1 2">V22</strain>
    </source>
</reference>
<dbReference type="AlphaFoldDB" id="A0A517TCQ1"/>
<keyword evidence="2" id="KW-1185">Reference proteome</keyword>
<dbReference type="CDD" id="cd00683">
    <property type="entry name" value="Trans_IPPS_HH"/>
    <property type="match status" value="1"/>
</dbReference>
<dbReference type="SFLD" id="SFLDS00005">
    <property type="entry name" value="Isoprenoid_Synthase_Type_I"/>
    <property type="match status" value="1"/>
</dbReference>
<organism evidence="1 2">
    <name type="scientific">Calycomorphotria hydatis</name>
    <dbReference type="NCBI Taxonomy" id="2528027"/>
    <lineage>
        <taxon>Bacteria</taxon>
        <taxon>Pseudomonadati</taxon>
        <taxon>Planctomycetota</taxon>
        <taxon>Planctomycetia</taxon>
        <taxon>Planctomycetales</taxon>
        <taxon>Planctomycetaceae</taxon>
        <taxon>Calycomorphotria</taxon>
    </lineage>
</organism>
<dbReference type="SUPFAM" id="SSF48576">
    <property type="entry name" value="Terpenoid synthases"/>
    <property type="match status" value="1"/>
</dbReference>
<dbReference type="SFLD" id="SFLDG01018">
    <property type="entry name" value="Squalene/Phytoene_Synthase_Lik"/>
    <property type="match status" value="1"/>
</dbReference>
<dbReference type="NCBIfam" id="TIGR03464">
    <property type="entry name" value="HpnC"/>
    <property type="match status" value="1"/>
</dbReference>
<dbReference type="InterPro" id="IPR017827">
    <property type="entry name" value="HSQ_synthase_HpnC"/>
</dbReference>